<dbReference type="InterPro" id="IPR051450">
    <property type="entry name" value="Gfo/Idh/MocA_Oxidoreductases"/>
</dbReference>
<feature type="domain" description="GFO/IDH/MocA-like oxidoreductase" evidence="2">
    <location>
        <begin position="145"/>
        <end position="210"/>
    </location>
</feature>
<sequence length="310" mass="34776">MGRNHCKVVNLLKSSQFIGVYDIDSDKCKEVAVSYGVTPFSSYIEMLSAVDAVIIAVPTTFHYQYAEKAIKSGKHILIEKPFVNTLEEAEKLIALNSKNNNCIIQVGHIERFNPVIEIINNSIDDSNIISIEARRLSETERNLDVDVVLDLMIHDIDIILNLVKSDLRSITAKGSFSDNNQTHLDIVHVLLTFQNGVIANLIANRVSTESLRTLSITEKQRVITANYITRELQIYKKTASDLQTFNEIENSIETIKVPPIEPIQAEIQHFIHSIINNTPPIIGPNEAKKALSVVMNIRKSIRTGETISLF</sequence>
<dbReference type="InterPro" id="IPR036291">
    <property type="entry name" value="NAD(P)-bd_dom_sf"/>
</dbReference>
<gene>
    <name evidence="3" type="ORF">AN964_16245</name>
</gene>
<dbReference type="SUPFAM" id="SSF55347">
    <property type="entry name" value="Glyceraldehyde-3-phosphate dehydrogenase-like, C-terminal domain"/>
    <property type="match status" value="1"/>
</dbReference>
<dbReference type="SUPFAM" id="SSF51735">
    <property type="entry name" value="NAD(P)-binding Rossmann-fold domains"/>
    <property type="match status" value="1"/>
</dbReference>
<dbReference type="PANTHER" id="PTHR43377">
    <property type="entry name" value="BILIVERDIN REDUCTASE A"/>
    <property type="match status" value="1"/>
</dbReference>
<feature type="domain" description="Gfo/Idh/MocA-like oxidoreductase N-terminal" evidence="1">
    <location>
        <begin position="1"/>
        <end position="108"/>
    </location>
</feature>
<reference evidence="3 4" key="1">
    <citation type="submission" date="2015-09" db="EMBL/GenBank/DDBJ databases">
        <title>Genome sequencing project for genomic taxonomy and phylogenomics of Bacillus-like bacteria.</title>
        <authorList>
            <person name="Liu B."/>
            <person name="Wang J."/>
            <person name="Zhu Y."/>
            <person name="Liu G."/>
            <person name="Chen Q."/>
            <person name="Chen Z."/>
            <person name="Lan J."/>
            <person name="Che J."/>
            <person name="Ge C."/>
            <person name="Shi H."/>
            <person name="Pan Z."/>
            <person name="Liu X."/>
        </authorList>
    </citation>
    <scope>NUCLEOTIDE SEQUENCE [LARGE SCALE GENOMIC DNA]</scope>
    <source>
        <strain evidence="3 4">LMG 18435</strain>
    </source>
</reference>
<dbReference type="STRING" id="157838.AN964_16245"/>
<evidence type="ECO:0000313" key="3">
    <source>
        <dbReference type="EMBL" id="KQL55534.1"/>
    </source>
</evidence>
<evidence type="ECO:0000259" key="1">
    <source>
        <dbReference type="Pfam" id="PF01408"/>
    </source>
</evidence>
<dbReference type="EMBL" id="LJJC01000004">
    <property type="protein sequence ID" value="KQL55534.1"/>
    <property type="molecule type" value="Genomic_DNA"/>
</dbReference>
<organism evidence="3 4">
    <name type="scientific">Heyndrickxia shackletonii</name>
    <dbReference type="NCBI Taxonomy" id="157838"/>
    <lineage>
        <taxon>Bacteria</taxon>
        <taxon>Bacillati</taxon>
        <taxon>Bacillota</taxon>
        <taxon>Bacilli</taxon>
        <taxon>Bacillales</taxon>
        <taxon>Bacillaceae</taxon>
        <taxon>Heyndrickxia</taxon>
    </lineage>
</organism>
<dbReference type="InterPro" id="IPR055170">
    <property type="entry name" value="GFO_IDH_MocA-like_dom"/>
</dbReference>
<protein>
    <submittedName>
        <fullName evidence="3">Uncharacterized protein</fullName>
    </submittedName>
</protein>
<dbReference type="Gene3D" id="3.30.360.10">
    <property type="entry name" value="Dihydrodipicolinate Reductase, domain 2"/>
    <property type="match status" value="1"/>
</dbReference>
<dbReference type="Pfam" id="PF22725">
    <property type="entry name" value="GFO_IDH_MocA_C3"/>
    <property type="match status" value="1"/>
</dbReference>
<evidence type="ECO:0000259" key="2">
    <source>
        <dbReference type="Pfam" id="PF22725"/>
    </source>
</evidence>
<dbReference type="GO" id="GO:0000166">
    <property type="term" value="F:nucleotide binding"/>
    <property type="evidence" value="ECO:0007669"/>
    <property type="project" value="InterPro"/>
</dbReference>
<dbReference type="PANTHER" id="PTHR43377:SF1">
    <property type="entry name" value="BILIVERDIN REDUCTASE A"/>
    <property type="match status" value="1"/>
</dbReference>
<accession>A0A0Q3TNG2</accession>
<evidence type="ECO:0000313" key="4">
    <source>
        <dbReference type="Proteomes" id="UP000051888"/>
    </source>
</evidence>
<dbReference type="InterPro" id="IPR000683">
    <property type="entry name" value="Gfo/Idh/MocA-like_OxRdtase_N"/>
</dbReference>
<dbReference type="AlphaFoldDB" id="A0A0Q3TNG2"/>
<dbReference type="Gene3D" id="3.40.50.720">
    <property type="entry name" value="NAD(P)-binding Rossmann-like Domain"/>
    <property type="match status" value="1"/>
</dbReference>
<dbReference type="Proteomes" id="UP000051888">
    <property type="component" value="Unassembled WGS sequence"/>
</dbReference>
<keyword evidence="4" id="KW-1185">Reference proteome</keyword>
<name>A0A0Q3TNG2_9BACI</name>
<comment type="caution">
    <text evidence="3">The sequence shown here is derived from an EMBL/GenBank/DDBJ whole genome shotgun (WGS) entry which is preliminary data.</text>
</comment>
<dbReference type="Pfam" id="PF01408">
    <property type="entry name" value="GFO_IDH_MocA"/>
    <property type="match status" value="1"/>
</dbReference>
<proteinExistence type="predicted"/>
<dbReference type="PATRIC" id="fig|157838.3.peg.3592"/>